<keyword evidence="5" id="KW-1185">Reference proteome</keyword>
<dbReference type="SUPFAM" id="SSF50978">
    <property type="entry name" value="WD40 repeat-like"/>
    <property type="match status" value="2"/>
</dbReference>
<keyword evidence="2" id="KW-0853">WD repeat</keyword>
<dbReference type="Proteomes" id="UP000007800">
    <property type="component" value="Unassembled WGS sequence"/>
</dbReference>
<dbReference type="SMART" id="SM00320">
    <property type="entry name" value="WD40"/>
    <property type="match status" value="7"/>
</dbReference>
<dbReference type="PROSITE" id="PS50082">
    <property type="entry name" value="WD_REPEATS_2"/>
    <property type="match status" value="5"/>
</dbReference>
<evidence type="ECO:0008006" key="6">
    <source>
        <dbReference type="Google" id="ProtNLM"/>
    </source>
</evidence>
<evidence type="ECO:0000256" key="3">
    <source>
        <dbReference type="SAM" id="MobiDB-lite"/>
    </source>
</evidence>
<dbReference type="PANTHER" id="PTHR19842:SF0">
    <property type="entry name" value="TARGET OF RAPAMYCIN COMPLEX SUBUNIT LST8"/>
    <property type="match status" value="1"/>
</dbReference>
<accession>C5KHB5</accession>
<sequence>MSSLGVGGISYGGGAGGILLAAGYSEDIKFYDTFTGEMLKTIGGPGSRVPGVEGVGLPAGAAQYGNVIDGHVNCLELTPDDRFVAAAGNPWLRIFDCEYTSAPYASYEGGHRDNITGVNFEEDAKWFVTSSEDGTAKIWDRRAPAGDEKSFQMCFKNQQPDGSGGAIHCCVLHPNQAEVLCGDASGRVAVWDLTANRVWTEVPDPGASPIKSIAVAPTYADPSSDAVTVVAANHKGSCFSWRVCGEQHEVVTPPRTPEVHARGGIEISNGINAGPPATSGSTSTSSEGSSDRQQQTASNIKPSRETPSIDRLSEFENSIAEDADSSSWVPLNVLDAHDAYVLKVRFAPGPARLLATCSSDGTAQIWQSHSDGFSRQCGFDGHPRWVWDCAFGADRRSFYTACTDGVVRLWDLSTTGQQQSRNGVDRPLREYRAPKARPMGSFLLKKDGTLVFSTNLESRIFDHHIQRAIEGLENNHMHDVHAICEDRLSEFENSIAEDADSSSWVPLNVLDAHDAYVLKVRFAPGPARLLATCSSDGTAQIWQSHSDGFSRQCGFDGHPRWVWDCAFGADRRSFYTACTDGVVRLWDLSTTGQQQSRGNPIHLYLRDQGG</sequence>
<dbReference type="RefSeq" id="XP_002784181.1">
    <property type="nucleotide sequence ID" value="XM_002784135.1"/>
</dbReference>
<gene>
    <name evidence="4" type="ORF">Pmar_PMAR003436</name>
</gene>
<dbReference type="AlphaFoldDB" id="C5KHB5"/>
<evidence type="ECO:0000256" key="2">
    <source>
        <dbReference type="PROSITE-ProRule" id="PRU00221"/>
    </source>
</evidence>
<dbReference type="GO" id="GO:0031932">
    <property type="term" value="C:TORC2 complex"/>
    <property type="evidence" value="ECO:0007669"/>
    <property type="project" value="InterPro"/>
</dbReference>
<feature type="repeat" description="WD" evidence="2">
    <location>
        <begin position="555"/>
        <end position="596"/>
    </location>
</feature>
<dbReference type="InterPro" id="IPR015943">
    <property type="entry name" value="WD40/YVTN_repeat-like_dom_sf"/>
</dbReference>
<dbReference type="EMBL" id="GG673069">
    <property type="protein sequence ID" value="EER15977.1"/>
    <property type="molecule type" value="Genomic_DNA"/>
</dbReference>
<dbReference type="InParanoid" id="C5KHB5"/>
<feature type="repeat" description="WD" evidence="2">
    <location>
        <begin position="334"/>
        <end position="367"/>
    </location>
</feature>
<dbReference type="InterPro" id="IPR037588">
    <property type="entry name" value="MLST8"/>
</dbReference>
<evidence type="ECO:0000313" key="4">
    <source>
        <dbReference type="EMBL" id="EER15977.1"/>
    </source>
</evidence>
<feature type="repeat" description="WD" evidence="2">
    <location>
        <begin position="379"/>
        <end position="420"/>
    </location>
</feature>
<protein>
    <recommendedName>
        <fullName evidence="6">Target of rapamycin complex subunit LST8</fullName>
    </recommendedName>
</protein>
<dbReference type="GO" id="GO:0031929">
    <property type="term" value="P:TOR signaling"/>
    <property type="evidence" value="ECO:0007669"/>
    <property type="project" value="InterPro"/>
</dbReference>
<dbReference type="InterPro" id="IPR036322">
    <property type="entry name" value="WD40_repeat_dom_sf"/>
</dbReference>
<dbReference type="GO" id="GO:0032956">
    <property type="term" value="P:regulation of actin cytoskeleton organization"/>
    <property type="evidence" value="ECO:0007669"/>
    <property type="project" value="TreeGrafter"/>
</dbReference>
<dbReference type="OMA" id="YTACTDG"/>
<comment type="similarity">
    <text evidence="1">Belongs to the WD repeat LST8 family.</text>
</comment>
<dbReference type="Pfam" id="PF00400">
    <property type="entry name" value="WD40"/>
    <property type="match status" value="6"/>
</dbReference>
<proteinExistence type="inferred from homology"/>
<evidence type="ECO:0000313" key="5">
    <source>
        <dbReference type="Proteomes" id="UP000007800"/>
    </source>
</evidence>
<dbReference type="GeneID" id="9060889"/>
<dbReference type="GO" id="GO:0031931">
    <property type="term" value="C:TORC1 complex"/>
    <property type="evidence" value="ECO:0007669"/>
    <property type="project" value="InterPro"/>
</dbReference>
<dbReference type="OrthoDB" id="400at2759"/>
<feature type="compositionally biased region" description="Polar residues" evidence="3">
    <location>
        <begin position="291"/>
        <end position="301"/>
    </location>
</feature>
<feature type="repeat" description="WD" evidence="2">
    <location>
        <begin position="108"/>
        <end position="140"/>
    </location>
</feature>
<reference evidence="4 5" key="1">
    <citation type="submission" date="2008-07" db="EMBL/GenBank/DDBJ databases">
        <authorList>
            <person name="El-Sayed N."/>
            <person name="Caler E."/>
            <person name="Inman J."/>
            <person name="Amedeo P."/>
            <person name="Hass B."/>
            <person name="Wortman J."/>
        </authorList>
    </citation>
    <scope>NUCLEOTIDE SEQUENCE [LARGE SCALE GENOMIC DNA]</scope>
    <source>
        <strain evidence="5">ATCC 50983 / TXsc</strain>
    </source>
</reference>
<dbReference type="InterPro" id="IPR001680">
    <property type="entry name" value="WD40_rpt"/>
</dbReference>
<feature type="region of interest" description="Disordered" evidence="3">
    <location>
        <begin position="266"/>
        <end position="310"/>
    </location>
</feature>
<evidence type="ECO:0000256" key="1">
    <source>
        <dbReference type="ARBA" id="ARBA00009890"/>
    </source>
</evidence>
<dbReference type="Gene3D" id="2.130.10.10">
    <property type="entry name" value="YVTN repeat-like/Quinoprotein amine dehydrogenase"/>
    <property type="match status" value="3"/>
</dbReference>
<dbReference type="PROSITE" id="PS50294">
    <property type="entry name" value="WD_REPEATS_REGION"/>
    <property type="match status" value="5"/>
</dbReference>
<name>C5KHB5_PERM5</name>
<feature type="compositionally biased region" description="Low complexity" evidence="3">
    <location>
        <begin position="278"/>
        <end position="288"/>
    </location>
</feature>
<organism evidence="5">
    <name type="scientific">Perkinsus marinus (strain ATCC 50983 / TXsc)</name>
    <dbReference type="NCBI Taxonomy" id="423536"/>
    <lineage>
        <taxon>Eukaryota</taxon>
        <taxon>Sar</taxon>
        <taxon>Alveolata</taxon>
        <taxon>Perkinsozoa</taxon>
        <taxon>Perkinsea</taxon>
        <taxon>Perkinsida</taxon>
        <taxon>Perkinsidae</taxon>
        <taxon>Perkinsus</taxon>
    </lineage>
</organism>
<dbReference type="PANTHER" id="PTHR19842">
    <property type="entry name" value="G BETA-LIKE PROTEIN GBL"/>
    <property type="match status" value="1"/>
</dbReference>
<feature type="repeat" description="WD" evidence="2">
    <location>
        <begin position="510"/>
        <end position="543"/>
    </location>
</feature>